<dbReference type="GO" id="GO:0003774">
    <property type="term" value="F:cytoskeletal motor activity"/>
    <property type="evidence" value="ECO:0007669"/>
    <property type="project" value="InterPro"/>
</dbReference>
<gene>
    <name evidence="1" type="ORF">SMN809_LOCUS24216</name>
</gene>
<dbReference type="InterPro" id="IPR008989">
    <property type="entry name" value="Myosin_S1_N"/>
</dbReference>
<proteinExistence type="predicted"/>
<dbReference type="AlphaFoldDB" id="A0A8S2SX36"/>
<feature type="non-terminal residue" evidence="1">
    <location>
        <position position="1"/>
    </location>
</feature>
<accession>A0A8S2SX36</accession>
<dbReference type="Gene3D" id="2.30.30.360">
    <property type="entry name" value="Myosin S1 fragment, N-terminal"/>
    <property type="match status" value="1"/>
</dbReference>
<dbReference type="SUPFAM" id="SSF50084">
    <property type="entry name" value="Myosin S1 fragment, N-terminal domain"/>
    <property type="match status" value="1"/>
</dbReference>
<comment type="caution">
    <text evidence="1">The sequence shown here is derived from an EMBL/GenBank/DDBJ whole genome shotgun (WGS) entry which is preliminary data.</text>
</comment>
<protein>
    <submittedName>
        <fullName evidence="1">Uncharacterized protein</fullName>
    </submittedName>
</protein>
<dbReference type="GO" id="GO:0051015">
    <property type="term" value="F:actin filament binding"/>
    <property type="evidence" value="ECO:0007669"/>
    <property type="project" value="InterPro"/>
</dbReference>
<dbReference type="Proteomes" id="UP000676336">
    <property type="component" value="Unassembled WGS sequence"/>
</dbReference>
<evidence type="ECO:0000313" key="1">
    <source>
        <dbReference type="EMBL" id="CAF4256027.1"/>
    </source>
</evidence>
<reference evidence="1" key="1">
    <citation type="submission" date="2021-02" db="EMBL/GenBank/DDBJ databases">
        <authorList>
            <person name="Nowell W R."/>
        </authorList>
    </citation>
    <scope>NUCLEOTIDE SEQUENCE</scope>
</reference>
<organism evidence="1 2">
    <name type="scientific">Rotaria magnacalcarata</name>
    <dbReference type="NCBI Taxonomy" id="392030"/>
    <lineage>
        <taxon>Eukaryota</taxon>
        <taxon>Metazoa</taxon>
        <taxon>Spiralia</taxon>
        <taxon>Gnathifera</taxon>
        <taxon>Rotifera</taxon>
        <taxon>Eurotatoria</taxon>
        <taxon>Bdelloidea</taxon>
        <taxon>Philodinida</taxon>
        <taxon>Philodinidae</taxon>
        <taxon>Rotaria</taxon>
    </lineage>
</organism>
<dbReference type="EMBL" id="CAJOBI010027894">
    <property type="protein sequence ID" value="CAF4256027.1"/>
    <property type="molecule type" value="Genomic_DNA"/>
</dbReference>
<evidence type="ECO:0000313" key="2">
    <source>
        <dbReference type="Proteomes" id="UP000676336"/>
    </source>
</evidence>
<dbReference type="GO" id="GO:0005524">
    <property type="term" value="F:ATP binding"/>
    <property type="evidence" value="ECO:0007669"/>
    <property type="project" value="InterPro"/>
</dbReference>
<sequence>MITGEQHKSIWIFNDQNGFILGRITHIEPKAVIVQLNNNNNQMFVMPNTICQTEEYDKYMNDN</sequence>
<name>A0A8S2SX36_9BILA</name>